<evidence type="ECO:0000256" key="3">
    <source>
        <dbReference type="ARBA" id="ARBA00023125"/>
    </source>
</evidence>
<dbReference type="InterPro" id="IPR052021">
    <property type="entry name" value="Type-I_RS_S_subunit"/>
</dbReference>
<evidence type="ECO:0000313" key="6">
    <source>
        <dbReference type="Proteomes" id="UP000236724"/>
    </source>
</evidence>
<dbReference type="GO" id="GO:0003677">
    <property type="term" value="F:DNA binding"/>
    <property type="evidence" value="ECO:0007669"/>
    <property type="project" value="UniProtKB-KW"/>
</dbReference>
<dbReference type="CDD" id="cd17256">
    <property type="entry name" value="RMtype1_S_EcoJA65PI-TRD1-CR1_like"/>
    <property type="match status" value="1"/>
</dbReference>
<accession>A0A1H6FF44</accession>
<organism evidence="5 6">
    <name type="scientific">Candidatus Venteria ishoeyi</name>
    <dbReference type="NCBI Taxonomy" id="1899563"/>
    <lineage>
        <taxon>Bacteria</taxon>
        <taxon>Pseudomonadati</taxon>
        <taxon>Pseudomonadota</taxon>
        <taxon>Gammaproteobacteria</taxon>
        <taxon>Thiotrichales</taxon>
        <taxon>Thiotrichaceae</taxon>
        <taxon>Venteria</taxon>
    </lineage>
</organism>
<dbReference type="SUPFAM" id="SSF116734">
    <property type="entry name" value="DNA methylase specificity domain"/>
    <property type="match status" value="2"/>
</dbReference>
<evidence type="ECO:0000256" key="2">
    <source>
        <dbReference type="ARBA" id="ARBA00022747"/>
    </source>
</evidence>
<gene>
    <name evidence="5" type="ORF">MBHS_04144</name>
</gene>
<dbReference type="InterPro" id="IPR044946">
    <property type="entry name" value="Restrct_endonuc_typeI_TRD_sf"/>
</dbReference>
<dbReference type="EMBL" id="FMSV02000546">
    <property type="protein sequence ID" value="SEH08253.1"/>
    <property type="molecule type" value="Genomic_DNA"/>
</dbReference>
<feature type="domain" description="Type I restriction modification DNA specificity" evidence="4">
    <location>
        <begin position="85"/>
        <end position="205"/>
    </location>
</feature>
<feature type="domain" description="Type I restriction modification DNA specificity" evidence="4">
    <location>
        <begin position="277"/>
        <end position="415"/>
    </location>
</feature>
<dbReference type="Proteomes" id="UP000236724">
    <property type="component" value="Unassembled WGS sequence"/>
</dbReference>
<dbReference type="PANTHER" id="PTHR30408">
    <property type="entry name" value="TYPE-1 RESTRICTION ENZYME ECOKI SPECIFICITY PROTEIN"/>
    <property type="match status" value="1"/>
</dbReference>
<reference evidence="5 6" key="1">
    <citation type="submission" date="2016-10" db="EMBL/GenBank/DDBJ databases">
        <authorList>
            <person name="de Groot N.N."/>
        </authorList>
    </citation>
    <scope>NUCLEOTIDE SEQUENCE [LARGE SCALE GENOMIC DNA]</scope>
    <source>
        <strain evidence="5">MBHS1</strain>
    </source>
</reference>
<dbReference type="PANTHER" id="PTHR30408:SF12">
    <property type="entry name" value="TYPE I RESTRICTION ENZYME MJAVIII SPECIFICITY SUBUNIT"/>
    <property type="match status" value="1"/>
</dbReference>
<dbReference type="Gene3D" id="3.90.220.20">
    <property type="entry name" value="DNA methylase specificity domains"/>
    <property type="match status" value="2"/>
</dbReference>
<dbReference type="CDD" id="cd17521">
    <property type="entry name" value="RMtype1_S_Sau13435ORF2165P_TRD2-CR2_like"/>
    <property type="match status" value="1"/>
</dbReference>
<protein>
    <submittedName>
        <fullName evidence="5">EcoKI restriction-modification system protein HsdS</fullName>
    </submittedName>
</protein>
<sequence length="433" mass="48373">MNKPEKKGLVPELRFPEFLGEWEWHTEELGCKTKKVGSGITPKGGDKNYTTEGRPFVRSQNIGWGCLILNDVAYIDDETHSLFSATEIKNDDVLLNITGASIGRSAVANQLIEGGNVNQHVCIIRTKQKELNPFFLNQFLISQSGQNQIDSFQAGGNRQGLNFGQIRSFSIPMPLKIEEQQKIADCLTAIDELITAQTQKLDTLKTHKKGLMQQLFPAEGETLPKLRFPEFQSKGEWRECSLGTCLSRKPEYGINAPAVPFSENLPAYLRITDISENGNYIETQKVSVAKNVTDENYLYDGDIVLARTGASVGKSYKYRKADGMLVFAGFLIRIRPDIEKLDSELLFQFLSTERYWRWVDFSSARSGQPGINGTEYASLPISLPPSLSEQQKIANCLTSLDALITAQAEKIDTLKTHKKGLMQQLFPTPEAHG</sequence>
<comment type="similarity">
    <text evidence="1">Belongs to the type-I restriction system S methylase family.</text>
</comment>
<dbReference type="GO" id="GO:0009307">
    <property type="term" value="P:DNA restriction-modification system"/>
    <property type="evidence" value="ECO:0007669"/>
    <property type="project" value="UniProtKB-KW"/>
</dbReference>
<proteinExistence type="inferred from homology"/>
<dbReference type="Pfam" id="PF01420">
    <property type="entry name" value="Methylase_S"/>
    <property type="match status" value="2"/>
</dbReference>
<evidence type="ECO:0000256" key="1">
    <source>
        <dbReference type="ARBA" id="ARBA00010923"/>
    </source>
</evidence>
<keyword evidence="3" id="KW-0238">DNA-binding</keyword>
<evidence type="ECO:0000313" key="5">
    <source>
        <dbReference type="EMBL" id="SEH08253.1"/>
    </source>
</evidence>
<keyword evidence="2" id="KW-0680">Restriction system</keyword>
<evidence type="ECO:0000259" key="4">
    <source>
        <dbReference type="Pfam" id="PF01420"/>
    </source>
</evidence>
<keyword evidence="6" id="KW-1185">Reference proteome</keyword>
<dbReference type="AlphaFoldDB" id="A0A1H6FF44"/>
<name>A0A1H6FF44_9GAMM</name>
<dbReference type="InterPro" id="IPR000055">
    <property type="entry name" value="Restrct_endonuc_typeI_TRD"/>
</dbReference>
<dbReference type="RefSeq" id="WP_103921815.1">
    <property type="nucleotide sequence ID" value="NZ_FMSV02000546.1"/>
</dbReference>